<dbReference type="Proteomes" id="UP000622317">
    <property type="component" value="Unassembled WGS sequence"/>
</dbReference>
<protein>
    <submittedName>
        <fullName evidence="2">Zinc metallopeptidase</fullName>
    </submittedName>
</protein>
<sequence length="228" mass="24762">MFAFLILIIPTFILAFWAQNKVRSAYGKYVQVPSRGNITGREAAAAVMQKAGIYDVEIVQVRGELTDHYDPINKRLALSEHNYNGTSLAALGVAAHEAGHAVQHKIGYSMLKARMAMIPVTNIAAGLMPFVMFGPLFLFGAGLGSMFLKIGVACYLVMTAFHLITLPVEFDASRRAKQELVSLGILGQDELVGVNKTLDAAAWTYVAAFVTSLGYLIYLLSMLGGNRD</sequence>
<dbReference type="RefSeq" id="WP_191616166.1">
    <property type="nucleotide sequence ID" value="NZ_JACYFG010000006.1"/>
</dbReference>
<evidence type="ECO:0000256" key="1">
    <source>
        <dbReference type="SAM" id="Phobius"/>
    </source>
</evidence>
<dbReference type="Pfam" id="PF04298">
    <property type="entry name" value="Zn_peptidase_2"/>
    <property type="match status" value="1"/>
</dbReference>
<keyword evidence="3" id="KW-1185">Reference proteome</keyword>
<evidence type="ECO:0000313" key="2">
    <source>
        <dbReference type="EMBL" id="MBD5779046.1"/>
    </source>
</evidence>
<comment type="caution">
    <text evidence="2">The sequence shown here is derived from an EMBL/GenBank/DDBJ whole genome shotgun (WGS) entry which is preliminary data.</text>
</comment>
<dbReference type="AlphaFoldDB" id="A0A927F879"/>
<reference evidence="2" key="1">
    <citation type="submission" date="2020-09" db="EMBL/GenBank/DDBJ databases">
        <title>Pelagicoccus enzymogenes sp. nov. with an EPS production, isolated from marine sediment.</title>
        <authorList>
            <person name="Feng X."/>
        </authorList>
    </citation>
    <scope>NUCLEOTIDE SEQUENCE</scope>
    <source>
        <strain evidence="2">NFK12</strain>
    </source>
</reference>
<keyword evidence="1" id="KW-0812">Transmembrane</keyword>
<dbReference type="EMBL" id="JACYFG010000006">
    <property type="protein sequence ID" value="MBD5779046.1"/>
    <property type="molecule type" value="Genomic_DNA"/>
</dbReference>
<dbReference type="InterPro" id="IPR007395">
    <property type="entry name" value="Zn_peptidase_2"/>
</dbReference>
<organism evidence="2 3">
    <name type="scientific">Pelagicoccus enzymogenes</name>
    <dbReference type="NCBI Taxonomy" id="2773457"/>
    <lineage>
        <taxon>Bacteria</taxon>
        <taxon>Pseudomonadati</taxon>
        <taxon>Verrucomicrobiota</taxon>
        <taxon>Opitutia</taxon>
        <taxon>Puniceicoccales</taxon>
        <taxon>Pelagicoccaceae</taxon>
        <taxon>Pelagicoccus</taxon>
    </lineage>
</organism>
<dbReference type="PANTHER" id="PTHR36434:SF1">
    <property type="entry name" value="MEMBRANE PROTEASE YUGP-RELATED"/>
    <property type="match status" value="1"/>
</dbReference>
<feature type="transmembrane region" description="Helical" evidence="1">
    <location>
        <begin position="116"/>
        <end position="139"/>
    </location>
</feature>
<evidence type="ECO:0000313" key="3">
    <source>
        <dbReference type="Proteomes" id="UP000622317"/>
    </source>
</evidence>
<gene>
    <name evidence="2" type="ORF">IEN85_06040</name>
</gene>
<accession>A0A927F879</accession>
<proteinExistence type="predicted"/>
<name>A0A927F879_9BACT</name>
<keyword evidence="1" id="KW-0472">Membrane</keyword>
<keyword evidence="1" id="KW-1133">Transmembrane helix</keyword>
<feature type="transmembrane region" description="Helical" evidence="1">
    <location>
        <begin position="200"/>
        <end position="220"/>
    </location>
</feature>
<dbReference type="PANTHER" id="PTHR36434">
    <property type="entry name" value="MEMBRANE PROTEASE YUGP-RELATED"/>
    <property type="match status" value="1"/>
</dbReference>
<feature type="transmembrane region" description="Helical" evidence="1">
    <location>
        <begin position="146"/>
        <end position="164"/>
    </location>
</feature>